<keyword evidence="2" id="KW-0371">Homeobox</keyword>
<organism evidence="4 5">
    <name type="scientific">Aromia moschata</name>
    <dbReference type="NCBI Taxonomy" id="1265417"/>
    <lineage>
        <taxon>Eukaryota</taxon>
        <taxon>Metazoa</taxon>
        <taxon>Ecdysozoa</taxon>
        <taxon>Arthropoda</taxon>
        <taxon>Hexapoda</taxon>
        <taxon>Insecta</taxon>
        <taxon>Pterygota</taxon>
        <taxon>Neoptera</taxon>
        <taxon>Endopterygota</taxon>
        <taxon>Coleoptera</taxon>
        <taxon>Polyphaga</taxon>
        <taxon>Cucujiformia</taxon>
        <taxon>Chrysomeloidea</taxon>
        <taxon>Cerambycidae</taxon>
        <taxon>Cerambycinae</taxon>
        <taxon>Callichromatini</taxon>
        <taxon>Aromia</taxon>
    </lineage>
</organism>
<proteinExistence type="predicted"/>
<dbReference type="CDD" id="cd00086">
    <property type="entry name" value="homeodomain"/>
    <property type="match status" value="1"/>
</dbReference>
<dbReference type="GO" id="GO:0003677">
    <property type="term" value="F:DNA binding"/>
    <property type="evidence" value="ECO:0007669"/>
    <property type="project" value="UniProtKB-UniRule"/>
</dbReference>
<feature type="domain" description="Homeobox" evidence="3">
    <location>
        <begin position="74"/>
        <end position="88"/>
    </location>
</feature>
<dbReference type="InterPro" id="IPR001356">
    <property type="entry name" value="HD"/>
</dbReference>
<sequence length="194" mass="22173">MLTLPEHLYFFIQIFRIPTANRTMREKTTQDGLHGISDKVSGGRVREKQIPVSCQEVPAVEDVKVDRDAEYGLIKIWFQNRRTKWKRKYTNDIEMLAQQYYNSMGILTPRPIFIGDRLWFFNYPGQPGVSGGSPVLPNLVPVPGSAPIMPQAPLSNHRSPCVRNYVEYPAQTEGASETPPIMHLQNFGRHFENS</sequence>
<keyword evidence="5" id="KW-1185">Reference proteome</keyword>
<dbReference type="SUPFAM" id="SSF46689">
    <property type="entry name" value="Homeodomain-like"/>
    <property type="match status" value="1"/>
</dbReference>
<gene>
    <name evidence="4" type="ORF">NQ318_005417</name>
</gene>
<dbReference type="Gene3D" id="1.10.10.60">
    <property type="entry name" value="Homeodomain-like"/>
    <property type="match status" value="1"/>
</dbReference>
<name>A0AAV8YYN5_9CUCU</name>
<comment type="caution">
    <text evidence="4">The sequence shown here is derived from an EMBL/GenBank/DDBJ whole genome shotgun (WGS) entry which is preliminary data.</text>
</comment>
<comment type="subcellular location">
    <subcellularLocation>
        <location evidence="1 2">Nucleus</location>
    </subcellularLocation>
</comment>
<accession>A0AAV8YYN5</accession>
<dbReference type="Proteomes" id="UP001162162">
    <property type="component" value="Unassembled WGS sequence"/>
</dbReference>
<dbReference type="InterPro" id="IPR009057">
    <property type="entry name" value="Homeodomain-like_sf"/>
</dbReference>
<keyword evidence="2" id="KW-0238">DNA-binding</keyword>
<keyword evidence="2" id="KW-0539">Nucleus</keyword>
<dbReference type="AlphaFoldDB" id="A0AAV8YYN5"/>
<reference evidence="4" key="1">
    <citation type="journal article" date="2023" name="Insect Mol. Biol.">
        <title>Genome sequencing provides insights into the evolution of gene families encoding plant cell wall-degrading enzymes in longhorned beetles.</title>
        <authorList>
            <person name="Shin N.R."/>
            <person name="Okamura Y."/>
            <person name="Kirsch R."/>
            <person name="Pauchet Y."/>
        </authorList>
    </citation>
    <scope>NUCLEOTIDE SEQUENCE</scope>
    <source>
        <strain evidence="4">AMC_N1</strain>
    </source>
</reference>
<evidence type="ECO:0000256" key="1">
    <source>
        <dbReference type="ARBA" id="ARBA00004123"/>
    </source>
</evidence>
<protein>
    <recommendedName>
        <fullName evidence="3">Homeobox domain-containing protein</fullName>
    </recommendedName>
</protein>
<dbReference type="EMBL" id="JAPWTK010000035">
    <property type="protein sequence ID" value="KAJ8955869.1"/>
    <property type="molecule type" value="Genomic_DNA"/>
</dbReference>
<evidence type="ECO:0000313" key="5">
    <source>
        <dbReference type="Proteomes" id="UP001162162"/>
    </source>
</evidence>
<evidence type="ECO:0000256" key="2">
    <source>
        <dbReference type="PROSITE-ProRule" id="PRU00108"/>
    </source>
</evidence>
<evidence type="ECO:0000259" key="3">
    <source>
        <dbReference type="PROSITE" id="PS50071"/>
    </source>
</evidence>
<dbReference type="GO" id="GO:0005634">
    <property type="term" value="C:nucleus"/>
    <property type="evidence" value="ECO:0007669"/>
    <property type="project" value="UniProtKB-SubCell"/>
</dbReference>
<feature type="DNA-binding region" description="Homeobox" evidence="2">
    <location>
        <begin position="76"/>
        <end position="89"/>
    </location>
</feature>
<evidence type="ECO:0000313" key="4">
    <source>
        <dbReference type="EMBL" id="KAJ8955869.1"/>
    </source>
</evidence>
<dbReference type="PROSITE" id="PS50071">
    <property type="entry name" value="HOMEOBOX_2"/>
    <property type="match status" value="1"/>
</dbReference>